<feature type="domain" description="IclR-ED" evidence="5">
    <location>
        <begin position="77"/>
        <end position="259"/>
    </location>
</feature>
<dbReference type="PANTHER" id="PTHR30136">
    <property type="entry name" value="HELIX-TURN-HELIX TRANSCRIPTIONAL REGULATOR, ICLR FAMILY"/>
    <property type="match status" value="1"/>
</dbReference>
<dbReference type="InterPro" id="IPR029016">
    <property type="entry name" value="GAF-like_dom_sf"/>
</dbReference>
<dbReference type="SUPFAM" id="SSF46785">
    <property type="entry name" value="Winged helix' DNA-binding domain"/>
    <property type="match status" value="1"/>
</dbReference>
<dbReference type="KEGG" id="bfn:OI25_3065"/>
<dbReference type="InterPro" id="IPR050707">
    <property type="entry name" value="HTH_MetabolicPath_Reg"/>
</dbReference>
<dbReference type="GO" id="GO:0045892">
    <property type="term" value="P:negative regulation of DNA-templated transcription"/>
    <property type="evidence" value="ECO:0007669"/>
    <property type="project" value="TreeGrafter"/>
</dbReference>
<accession>A0AAU8TFB2</accession>
<keyword evidence="3" id="KW-0804">Transcription</keyword>
<evidence type="ECO:0000313" key="6">
    <source>
        <dbReference type="EMBL" id="AJZ59140.1"/>
    </source>
</evidence>
<keyword evidence="2" id="KW-0238">DNA-binding</keyword>
<dbReference type="Gene3D" id="1.10.10.10">
    <property type="entry name" value="Winged helix-like DNA-binding domain superfamily/Winged helix DNA-binding domain"/>
    <property type="match status" value="1"/>
</dbReference>
<dbReference type="Pfam" id="PF09339">
    <property type="entry name" value="HTH_IclR"/>
    <property type="match status" value="1"/>
</dbReference>
<proteinExistence type="predicted"/>
<keyword evidence="1" id="KW-0805">Transcription regulation</keyword>
<dbReference type="SMART" id="SM00346">
    <property type="entry name" value="HTH_ICLR"/>
    <property type="match status" value="1"/>
</dbReference>
<dbReference type="RefSeq" id="WP_046568781.1">
    <property type="nucleotide sequence ID" value="NZ_JAHNIZ010000001.1"/>
</dbReference>
<dbReference type="Pfam" id="PF01614">
    <property type="entry name" value="IclR_C"/>
    <property type="match status" value="1"/>
</dbReference>
<dbReference type="InterPro" id="IPR036390">
    <property type="entry name" value="WH_DNA-bd_sf"/>
</dbReference>
<evidence type="ECO:0000259" key="5">
    <source>
        <dbReference type="PROSITE" id="PS51078"/>
    </source>
</evidence>
<dbReference type="InterPro" id="IPR036388">
    <property type="entry name" value="WH-like_DNA-bd_sf"/>
</dbReference>
<feature type="domain" description="HTH iclR-type" evidence="4">
    <location>
        <begin position="14"/>
        <end position="76"/>
    </location>
</feature>
<protein>
    <submittedName>
        <fullName evidence="6">IclR helix-turn-helix domain protein</fullName>
    </submittedName>
</protein>
<dbReference type="PROSITE" id="PS51078">
    <property type="entry name" value="ICLR_ED"/>
    <property type="match status" value="1"/>
</dbReference>
<evidence type="ECO:0000259" key="4">
    <source>
        <dbReference type="PROSITE" id="PS51077"/>
    </source>
</evidence>
<dbReference type="InterPro" id="IPR014757">
    <property type="entry name" value="Tscrpt_reg_IclR_C"/>
</dbReference>
<gene>
    <name evidence="6" type="ORF">OI25_3065</name>
</gene>
<dbReference type="SUPFAM" id="SSF55781">
    <property type="entry name" value="GAF domain-like"/>
    <property type="match status" value="1"/>
</dbReference>
<sequence length="263" mass="28412">MNEQTDAADSANAVQAVIFALRILEHVARQKEAVRVTDLAAHFETTKTRIFRHLRTLVQHGYIVQDEESERYQVGSRLIALGLLVSGNFDIASVSQPAMRVLRDKLNHSVVLGVPAADGVHIIAVVPSTAPIEITVRPGSVLGFNYSAQGKIALAYGDSTWMTETCSSELTLNTPVTIVDPSKLKREIDRVREQGWAVAPNEAVTGLNALAAPIFDANGVLVATVAIVDSVQFLPAQTDLAKAHEVQQCANAISHKLGFRSRS</sequence>
<dbReference type="PROSITE" id="PS51077">
    <property type="entry name" value="HTH_ICLR"/>
    <property type="match status" value="1"/>
</dbReference>
<evidence type="ECO:0000256" key="3">
    <source>
        <dbReference type="ARBA" id="ARBA00023163"/>
    </source>
</evidence>
<dbReference type="AlphaFoldDB" id="A0AAU8TFB2"/>
<dbReference type="InterPro" id="IPR005471">
    <property type="entry name" value="Tscrpt_reg_IclR_N"/>
</dbReference>
<evidence type="ECO:0000256" key="2">
    <source>
        <dbReference type="ARBA" id="ARBA00023125"/>
    </source>
</evidence>
<dbReference type="EMBL" id="CP010026">
    <property type="protein sequence ID" value="AJZ59140.1"/>
    <property type="molecule type" value="Genomic_DNA"/>
</dbReference>
<dbReference type="GO" id="GO:0003700">
    <property type="term" value="F:DNA-binding transcription factor activity"/>
    <property type="evidence" value="ECO:0007669"/>
    <property type="project" value="TreeGrafter"/>
</dbReference>
<evidence type="ECO:0000313" key="7">
    <source>
        <dbReference type="Proteomes" id="UP000032614"/>
    </source>
</evidence>
<reference evidence="6 7" key="1">
    <citation type="journal article" date="2015" name="Genome Announc.">
        <title>Complete genome sequences for 59 burkholderia isolates, both pathogenic and near neighbor.</title>
        <authorList>
            <person name="Johnson S.L."/>
            <person name="Bishop-Lilly K.A."/>
            <person name="Ladner J.T."/>
            <person name="Daligault H.E."/>
            <person name="Davenport K.W."/>
            <person name="Jaissle J."/>
            <person name="Frey K.G."/>
            <person name="Koroleva G.I."/>
            <person name="Bruce D.C."/>
            <person name="Coyne S.R."/>
            <person name="Broomall S.M."/>
            <person name="Li P.E."/>
            <person name="Teshima H."/>
            <person name="Gibbons H.S."/>
            <person name="Palacios G.F."/>
            <person name="Rosenzweig C.N."/>
            <person name="Redden C.L."/>
            <person name="Xu Y."/>
            <person name="Minogue T.D."/>
            <person name="Chain P.S."/>
        </authorList>
    </citation>
    <scope>NUCLEOTIDE SEQUENCE [LARGE SCALE GENOMIC DNA]</scope>
    <source>
        <strain evidence="6 7">ATCC BAA-463</strain>
    </source>
</reference>
<dbReference type="PANTHER" id="PTHR30136:SF8">
    <property type="entry name" value="TRANSCRIPTIONAL REGULATORY PROTEIN"/>
    <property type="match status" value="1"/>
</dbReference>
<dbReference type="Gene3D" id="3.30.450.40">
    <property type="match status" value="1"/>
</dbReference>
<evidence type="ECO:0000256" key="1">
    <source>
        <dbReference type="ARBA" id="ARBA00023015"/>
    </source>
</evidence>
<dbReference type="GO" id="GO:0003677">
    <property type="term" value="F:DNA binding"/>
    <property type="evidence" value="ECO:0007669"/>
    <property type="project" value="UniProtKB-KW"/>
</dbReference>
<dbReference type="Proteomes" id="UP000032614">
    <property type="component" value="Chromosome 1"/>
</dbReference>
<organism evidence="6 7">
    <name type="scientific">Paraburkholderia fungorum</name>
    <dbReference type="NCBI Taxonomy" id="134537"/>
    <lineage>
        <taxon>Bacteria</taxon>
        <taxon>Pseudomonadati</taxon>
        <taxon>Pseudomonadota</taxon>
        <taxon>Betaproteobacteria</taxon>
        <taxon>Burkholderiales</taxon>
        <taxon>Burkholderiaceae</taxon>
        <taxon>Paraburkholderia</taxon>
    </lineage>
</organism>
<name>A0AAU8TFB2_9BURK</name>